<gene>
    <name evidence="2" type="ORF">PIB30_115893</name>
</gene>
<dbReference type="Proteomes" id="UP001341840">
    <property type="component" value="Unassembled WGS sequence"/>
</dbReference>
<proteinExistence type="predicted"/>
<name>A0ABU6U1W1_9FABA</name>
<evidence type="ECO:0000256" key="1">
    <source>
        <dbReference type="SAM" id="MobiDB-lite"/>
    </source>
</evidence>
<feature type="region of interest" description="Disordered" evidence="1">
    <location>
        <begin position="1"/>
        <end position="21"/>
    </location>
</feature>
<protein>
    <submittedName>
        <fullName evidence="2">Uncharacterized protein</fullName>
    </submittedName>
</protein>
<evidence type="ECO:0000313" key="3">
    <source>
        <dbReference type="Proteomes" id="UP001341840"/>
    </source>
</evidence>
<comment type="caution">
    <text evidence="2">The sequence shown here is derived from an EMBL/GenBank/DDBJ whole genome shotgun (WGS) entry which is preliminary data.</text>
</comment>
<reference evidence="2 3" key="1">
    <citation type="journal article" date="2023" name="Plants (Basel)">
        <title>Bridging the Gap: Combining Genomics and Transcriptomics Approaches to Understand Stylosanthes scabra, an Orphan Legume from the Brazilian Caatinga.</title>
        <authorList>
            <person name="Ferreira-Neto J.R.C."/>
            <person name="da Silva M.D."/>
            <person name="Binneck E."/>
            <person name="de Melo N.F."/>
            <person name="da Silva R.H."/>
            <person name="de Melo A.L.T.M."/>
            <person name="Pandolfi V."/>
            <person name="Bustamante F.O."/>
            <person name="Brasileiro-Vidal A.C."/>
            <person name="Benko-Iseppon A.M."/>
        </authorList>
    </citation>
    <scope>NUCLEOTIDE SEQUENCE [LARGE SCALE GENOMIC DNA]</scope>
    <source>
        <tissue evidence="2">Leaves</tissue>
    </source>
</reference>
<organism evidence="2 3">
    <name type="scientific">Stylosanthes scabra</name>
    <dbReference type="NCBI Taxonomy" id="79078"/>
    <lineage>
        <taxon>Eukaryota</taxon>
        <taxon>Viridiplantae</taxon>
        <taxon>Streptophyta</taxon>
        <taxon>Embryophyta</taxon>
        <taxon>Tracheophyta</taxon>
        <taxon>Spermatophyta</taxon>
        <taxon>Magnoliopsida</taxon>
        <taxon>eudicotyledons</taxon>
        <taxon>Gunneridae</taxon>
        <taxon>Pentapetalae</taxon>
        <taxon>rosids</taxon>
        <taxon>fabids</taxon>
        <taxon>Fabales</taxon>
        <taxon>Fabaceae</taxon>
        <taxon>Papilionoideae</taxon>
        <taxon>50 kb inversion clade</taxon>
        <taxon>dalbergioids sensu lato</taxon>
        <taxon>Dalbergieae</taxon>
        <taxon>Pterocarpus clade</taxon>
        <taxon>Stylosanthes</taxon>
    </lineage>
</organism>
<dbReference type="EMBL" id="JASCZI010104941">
    <property type="protein sequence ID" value="MED6154769.1"/>
    <property type="molecule type" value="Genomic_DNA"/>
</dbReference>
<sequence length="72" mass="7689">ARADAAEGKIPELEKQRDENAEDAKAAVAATEGVLKEQLAVLIPDFDVSRIGFLKEIVDGQVVDISMDPPPS</sequence>
<feature type="non-terminal residue" evidence="2">
    <location>
        <position position="1"/>
    </location>
</feature>
<keyword evidence="3" id="KW-1185">Reference proteome</keyword>
<evidence type="ECO:0000313" key="2">
    <source>
        <dbReference type="EMBL" id="MED6154769.1"/>
    </source>
</evidence>
<accession>A0ABU6U1W1</accession>